<evidence type="ECO:0000313" key="2">
    <source>
        <dbReference type="EMBL" id="SEO92847.1"/>
    </source>
</evidence>
<sequence length="225" mass="23518">MTAILANTALPGGGRLLRLDSDCAGQARPGHWFRLTVAGQEHRLAVLDASPREGWLAFQAPAALADVTRGAPCDSDGPHGSPLPDPAGERQQVVVSDETGLPAVLFAAARGEPVALALIALESEIPDVRLRPSRFVLEGFEAGAIAGVGALEDAGIPSRVAHPTPLPGCQEGVLASLVDTWLSTRSAHERWQMAVTVIGSTARVHELTALLRGRVGEHHTCPLPA</sequence>
<dbReference type="STRING" id="406100.SAMN04488052_104366"/>
<accession>A0A1H8TPP8</accession>
<protein>
    <submittedName>
        <fullName evidence="2">Dihydroorotate dehydrogenase electron transfer subunit</fullName>
    </submittedName>
</protein>
<name>A0A1H8TPP8_9GAMM</name>
<feature type="region of interest" description="Disordered" evidence="1">
    <location>
        <begin position="68"/>
        <end position="91"/>
    </location>
</feature>
<dbReference type="RefSeq" id="WP_091643888.1">
    <property type="nucleotide sequence ID" value="NZ_FOEG01000004.1"/>
</dbReference>
<dbReference type="AlphaFoldDB" id="A0A1H8TPP8"/>
<evidence type="ECO:0000313" key="3">
    <source>
        <dbReference type="Proteomes" id="UP000199657"/>
    </source>
</evidence>
<dbReference type="EMBL" id="FOEG01000004">
    <property type="protein sequence ID" value="SEO92847.1"/>
    <property type="molecule type" value="Genomic_DNA"/>
</dbReference>
<organism evidence="2 3">
    <name type="scientific">Aquisalimonas asiatica</name>
    <dbReference type="NCBI Taxonomy" id="406100"/>
    <lineage>
        <taxon>Bacteria</taxon>
        <taxon>Pseudomonadati</taxon>
        <taxon>Pseudomonadota</taxon>
        <taxon>Gammaproteobacteria</taxon>
        <taxon>Chromatiales</taxon>
        <taxon>Ectothiorhodospiraceae</taxon>
        <taxon>Aquisalimonas</taxon>
    </lineage>
</organism>
<dbReference type="OrthoDB" id="9796486at2"/>
<evidence type="ECO:0000256" key="1">
    <source>
        <dbReference type="SAM" id="MobiDB-lite"/>
    </source>
</evidence>
<keyword evidence="3" id="KW-1185">Reference proteome</keyword>
<reference evidence="2 3" key="1">
    <citation type="submission" date="2016-10" db="EMBL/GenBank/DDBJ databases">
        <authorList>
            <person name="de Groot N.N."/>
        </authorList>
    </citation>
    <scope>NUCLEOTIDE SEQUENCE [LARGE SCALE GENOMIC DNA]</scope>
    <source>
        <strain evidence="2 3">CGMCC 1.6291</strain>
    </source>
</reference>
<proteinExistence type="predicted"/>
<dbReference type="Proteomes" id="UP000199657">
    <property type="component" value="Unassembled WGS sequence"/>
</dbReference>
<gene>
    <name evidence="2" type="ORF">SAMN04488052_104366</name>
</gene>